<accession>A0A5B8RJD7</accession>
<keyword evidence="1" id="KW-0812">Transmembrane</keyword>
<organism evidence="2">
    <name type="scientific">uncultured organism</name>
    <dbReference type="NCBI Taxonomy" id="155900"/>
    <lineage>
        <taxon>unclassified sequences</taxon>
        <taxon>environmental samples</taxon>
    </lineage>
</organism>
<evidence type="ECO:0000256" key="1">
    <source>
        <dbReference type="SAM" id="Phobius"/>
    </source>
</evidence>
<dbReference type="AlphaFoldDB" id="A0A5B8RJD7"/>
<protein>
    <submittedName>
        <fullName evidence="2">Uncharacterized protein</fullName>
    </submittedName>
</protein>
<sequence>MYSRLSLLINTLIYYRFSPFYCFVTWRTIINNQIIYVIIRFNKHIDKVFFITFHIHIELFFKTLIFYFHILYLYN</sequence>
<reference evidence="2" key="1">
    <citation type="submission" date="2019-06" db="EMBL/GenBank/DDBJ databases">
        <authorList>
            <person name="Murdoch R.W."/>
            <person name="Fathepure B."/>
        </authorList>
    </citation>
    <scope>NUCLEOTIDE SEQUENCE</scope>
</reference>
<keyword evidence="1" id="KW-1133">Transmembrane helix</keyword>
<keyword evidence="1" id="KW-0472">Membrane</keyword>
<gene>
    <name evidence="2" type="ORF">KBTEX_04217</name>
</gene>
<feature type="transmembrane region" description="Helical" evidence="1">
    <location>
        <begin position="51"/>
        <end position="74"/>
    </location>
</feature>
<evidence type="ECO:0000313" key="2">
    <source>
        <dbReference type="EMBL" id="QEA07852.1"/>
    </source>
</evidence>
<dbReference type="EMBL" id="MN079419">
    <property type="protein sequence ID" value="QEA07852.1"/>
    <property type="molecule type" value="Genomic_DNA"/>
</dbReference>
<proteinExistence type="predicted"/>
<feature type="transmembrane region" description="Helical" evidence="1">
    <location>
        <begin position="12"/>
        <end position="30"/>
    </location>
</feature>
<name>A0A5B8RJD7_9ZZZZ</name>